<dbReference type="EMBL" id="GL883009">
    <property type="protein sequence ID" value="EGG22523.1"/>
    <property type="molecule type" value="Genomic_DNA"/>
</dbReference>
<evidence type="ECO:0000313" key="2">
    <source>
        <dbReference type="EMBL" id="EGG22523.1"/>
    </source>
</evidence>
<dbReference type="AlphaFoldDB" id="F4PQ60"/>
<dbReference type="KEGG" id="dfa:DFA_04651"/>
<evidence type="ECO:0000313" key="3">
    <source>
        <dbReference type="Proteomes" id="UP000007797"/>
    </source>
</evidence>
<protein>
    <submittedName>
        <fullName evidence="2">Uncharacterized protein</fullName>
    </submittedName>
</protein>
<dbReference type="Proteomes" id="UP000007797">
    <property type="component" value="Unassembled WGS sequence"/>
</dbReference>
<keyword evidence="3" id="KW-1185">Reference proteome</keyword>
<feature type="region of interest" description="Disordered" evidence="1">
    <location>
        <begin position="68"/>
        <end position="98"/>
    </location>
</feature>
<dbReference type="OrthoDB" id="5852896at2759"/>
<dbReference type="OMA" id="MCLIDSI"/>
<dbReference type="GeneID" id="14874799"/>
<accession>F4PQ60</accession>
<gene>
    <name evidence="2" type="ORF">DFA_04651</name>
</gene>
<dbReference type="RefSeq" id="XP_004360374.1">
    <property type="nucleotide sequence ID" value="XM_004360317.1"/>
</dbReference>
<sequence>MARLARSSTSLNITRTYITINNSGADRLEQLRKGYGKDDQSRIVSMGGEEENELSQEVMQRVSNIRKMAPSIKDDPSLDDYSSKVEQQNEQGETIEINGRTIPINIPRDKIQIVRTSDY</sequence>
<organism evidence="2 3">
    <name type="scientific">Cavenderia fasciculata</name>
    <name type="common">Slime mold</name>
    <name type="synonym">Dictyostelium fasciculatum</name>
    <dbReference type="NCBI Taxonomy" id="261658"/>
    <lineage>
        <taxon>Eukaryota</taxon>
        <taxon>Amoebozoa</taxon>
        <taxon>Evosea</taxon>
        <taxon>Eumycetozoa</taxon>
        <taxon>Dictyostelia</taxon>
        <taxon>Acytosteliales</taxon>
        <taxon>Cavenderiaceae</taxon>
        <taxon>Cavenderia</taxon>
    </lineage>
</organism>
<reference evidence="3" key="1">
    <citation type="journal article" date="2011" name="Genome Res.">
        <title>Phylogeny-wide analysis of social amoeba genomes highlights ancient origins for complex intercellular communication.</title>
        <authorList>
            <person name="Heidel A.J."/>
            <person name="Lawal H.M."/>
            <person name="Felder M."/>
            <person name="Schilde C."/>
            <person name="Helps N.R."/>
            <person name="Tunggal B."/>
            <person name="Rivero F."/>
            <person name="John U."/>
            <person name="Schleicher M."/>
            <person name="Eichinger L."/>
            <person name="Platzer M."/>
            <person name="Noegel A.A."/>
            <person name="Schaap P."/>
            <person name="Gloeckner G."/>
        </authorList>
    </citation>
    <scope>NUCLEOTIDE SEQUENCE [LARGE SCALE GENOMIC DNA]</scope>
    <source>
        <strain evidence="3">SH3</strain>
    </source>
</reference>
<proteinExistence type="predicted"/>
<evidence type="ECO:0000256" key="1">
    <source>
        <dbReference type="SAM" id="MobiDB-lite"/>
    </source>
</evidence>
<name>F4PQ60_CACFS</name>